<dbReference type="SUPFAM" id="SSF53067">
    <property type="entry name" value="Actin-like ATPase domain"/>
    <property type="match status" value="1"/>
</dbReference>
<dbReference type="AlphaFoldDB" id="A0A0R1VG95"/>
<dbReference type="Gene3D" id="3.30.420.150">
    <property type="entry name" value="Exopolyphosphatase. Domain 2"/>
    <property type="match status" value="1"/>
</dbReference>
<keyword evidence="4" id="KW-1185">Reference proteome</keyword>
<evidence type="ECO:0000256" key="1">
    <source>
        <dbReference type="ARBA" id="ARBA00007125"/>
    </source>
</evidence>
<evidence type="ECO:0000313" key="4">
    <source>
        <dbReference type="Proteomes" id="UP000051451"/>
    </source>
</evidence>
<dbReference type="GeneID" id="98319798"/>
<protein>
    <submittedName>
        <fullName evidence="3">Exopolyphosphatase</fullName>
    </submittedName>
</protein>
<dbReference type="RefSeq" id="WP_057872499.1">
    <property type="nucleotide sequence ID" value="NZ_AZGB01000027.1"/>
</dbReference>
<comment type="caution">
    <text evidence="3">The sequence shown here is derived from an EMBL/GenBank/DDBJ whole genome shotgun (WGS) entry which is preliminary data.</text>
</comment>
<comment type="similarity">
    <text evidence="1">Belongs to the GppA/Ppx family.</text>
</comment>
<dbReference type="InterPro" id="IPR048950">
    <property type="entry name" value="Ppx_GppA_C"/>
</dbReference>
<dbReference type="STRING" id="1423750.FC89_GL002129"/>
<proteinExistence type="inferred from homology"/>
<gene>
    <name evidence="3" type="ORF">FC89_GL002129</name>
</gene>
<dbReference type="EMBL" id="AZGB01000027">
    <property type="protein sequence ID" value="KRM04449.1"/>
    <property type="molecule type" value="Genomic_DNA"/>
</dbReference>
<name>A0A0R1VG95_9LACO</name>
<evidence type="ECO:0000313" key="3">
    <source>
        <dbReference type="EMBL" id="KRM04449.1"/>
    </source>
</evidence>
<reference evidence="3 4" key="1">
    <citation type="journal article" date="2015" name="Genome Announc.">
        <title>Expanding the biotechnology potential of lactobacilli through comparative genomics of 213 strains and associated genera.</title>
        <authorList>
            <person name="Sun Z."/>
            <person name="Harris H.M."/>
            <person name="McCann A."/>
            <person name="Guo C."/>
            <person name="Argimon S."/>
            <person name="Zhang W."/>
            <person name="Yang X."/>
            <person name="Jeffery I.B."/>
            <person name="Cooney J.C."/>
            <person name="Kagawa T.F."/>
            <person name="Liu W."/>
            <person name="Song Y."/>
            <person name="Salvetti E."/>
            <person name="Wrobel A."/>
            <person name="Rasinkangas P."/>
            <person name="Parkhill J."/>
            <person name="Rea M.C."/>
            <person name="O'Sullivan O."/>
            <person name="Ritari J."/>
            <person name="Douillard F.P."/>
            <person name="Paul Ross R."/>
            <person name="Yang R."/>
            <person name="Briner A.E."/>
            <person name="Felis G.E."/>
            <person name="de Vos W.M."/>
            <person name="Barrangou R."/>
            <person name="Klaenhammer T.R."/>
            <person name="Caufield P.W."/>
            <person name="Cui Y."/>
            <person name="Zhang H."/>
            <person name="O'Toole P.W."/>
        </authorList>
    </citation>
    <scope>NUCLEOTIDE SEQUENCE [LARGE SCALE GENOMIC DNA]</scope>
    <source>
        <strain evidence="3 4">DSM 18630</strain>
    </source>
</reference>
<dbReference type="InterPro" id="IPR050273">
    <property type="entry name" value="GppA/Ppx_hydrolase"/>
</dbReference>
<dbReference type="Pfam" id="PF21447">
    <property type="entry name" value="Ppx-GppA_III"/>
    <property type="match status" value="1"/>
</dbReference>
<dbReference type="OrthoDB" id="9814545at2"/>
<dbReference type="PATRIC" id="fig|1423750.3.peg.2170"/>
<dbReference type="Gene3D" id="3.30.420.40">
    <property type="match status" value="1"/>
</dbReference>
<dbReference type="PANTHER" id="PTHR30005">
    <property type="entry name" value="EXOPOLYPHOSPHATASE"/>
    <property type="match status" value="1"/>
</dbReference>
<dbReference type="PANTHER" id="PTHR30005:SF0">
    <property type="entry name" value="RETROGRADE REGULATION PROTEIN 2"/>
    <property type="match status" value="1"/>
</dbReference>
<accession>A0A0R1VG95</accession>
<dbReference type="InterPro" id="IPR043129">
    <property type="entry name" value="ATPase_NBD"/>
</dbReference>
<dbReference type="GO" id="GO:0016462">
    <property type="term" value="F:pyrophosphatase activity"/>
    <property type="evidence" value="ECO:0007669"/>
    <property type="project" value="TreeGrafter"/>
</dbReference>
<dbReference type="Proteomes" id="UP000051451">
    <property type="component" value="Unassembled WGS sequence"/>
</dbReference>
<organism evidence="3 4">
    <name type="scientific">Liquorilactobacillus ghanensis DSM 18630</name>
    <dbReference type="NCBI Taxonomy" id="1423750"/>
    <lineage>
        <taxon>Bacteria</taxon>
        <taxon>Bacillati</taxon>
        <taxon>Bacillota</taxon>
        <taxon>Bacilli</taxon>
        <taxon>Lactobacillales</taxon>
        <taxon>Lactobacillaceae</taxon>
        <taxon>Liquorilactobacillus</taxon>
    </lineage>
</organism>
<sequence>MANKLFGVIYLTPRQIKLSIIDLKTLKLIESSTAIYFQVTDEHYPKNIELVANKLKGFQQLLKDYGVKNYRLWGNQQALDDVSARYLDEQIFVRTGIRVHWLNISQLTYYKAIGIINHLDNFKEITSEQTFLLSLGSERVSLSRFQHHKFVSTWDIDLGSEHLDDLSDIIDLSPSAPVEVVDDYIGSKLENLRHILTPSGQVAPHLILQDARALNQKLISAGQDTALLSLDHFNKLFKMVIHSSEQFLISYFDIDEHIVERLIPNFILIEKIVRLLNVKQLVLSNITVSDGLAIEQAQKMHLIKQDLSNIILTSAENMANRYLTSHSHRQVVTSLALHLFDQLKRLHHLGKRERLLLQITATVDDIGNYISQHGHYRHSAYILEANKLIGLSDEENQLIAEISRYHSSEAPEADEPHFQRLEPAVQMKVAKLAAILRLADALDDSREEKIQKISVSLQTDQLIIYAYATQNIALEKWSFKNKAALFTEVFGIQPILKQRRRLQ</sequence>
<feature type="domain" description="Ppx/GppA phosphatase C-terminal" evidence="2">
    <location>
        <begin position="313"/>
        <end position="461"/>
    </location>
</feature>
<dbReference type="Gene3D" id="1.10.3210.10">
    <property type="entry name" value="Hypothetical protein af1432"/>
    <property type="match status" value="1"/>
</dbReference>
<dbReference type="SUPFAM" id="SSF109604">
    <property type="entry name" value="HD-domain/PDEase-like"/>
    <property type="match status" value="1"/>
</dbReference>
<evidence type="ECO:0000259" key="2">
    <source>
        <dbReference type="Pfam" id="PF21447"/>
    </source>
</evidence>